<proteinExistence type="predicted"/>
<dbReference type="Proteomes" id="UP000244005">
    <property type="component" value="Unassembled WGS sequence"/>
</dbReference>
<sequence length="171" mass="19092">MMPSIARFAPPFIASSQFLLSLPPVSMIAVHLSVGIPPSAAAPPPPHHPLPLPLPCQHSHLLGNTTFFLLLFIHPSNLTEASRISDLPFSGQKERTRPPGRKTQRPKKIQRTRWCRETLSLDGALNRIRIGCAIRGYFYSHLHSHIGYRSSSKFQSDRSRGPLSLSDFKLL</sequence>
<evidence type="ECO:0000313" key="3">
    <source>
        <dbReference type="Proteomes" id="UP000244005"/>
    </source>
</evidence>
<evidence type="ECO:0000313" key="2">
    <source>
        <dbReference type="EMBL" id="PTQ43924.1"/>
    </source>
</evidence>
<feature type="region of interest" description="Disordered" evidence="1">
    <location>
        <begin position="152"/>
        <end position="171"/>
    </location>
</feature>
<protein>
    <submittedName>
        <fullName evidence="2">Uncharacterized protein</fullName>
    </submittedName>
</protein>
<evidence type="ECO:0000256" key="1">
    <source>
        <dbReference type="SAM" id="MobiDB-lite"/>
    </source>
</evidence>
<feature type="region of interest" description="Disordered" evidence="1">
    <location>
        <begin position="84"/>
        <end position="109"/>
    </location>
</feature>
<reference evidence="3" key="1">
    <citation type="journal article" date="2017" name="Cell">
        <title>Insights into land plant evolution garnered from the Marchantia polymorpha genome.</title>
        <authorList>
            <person name="Bowman J.L."/>
            <person name="Kohchi T."/>
            <person name="Yamato K.T."/>
            <person name="Jenkins J."/>
            <person name="Shu S."/>
            <person name="Ishizaki K."/>
            <person name="Yamaoka S."/>
            <person name="Nishihama R."/>
            <person name="Nakamura Y."/>
            <person name="Berger F."/>
            <person name="Adam C."/>
            <person name="Aki S.S."/>
            <person name="Althoff F."/>
            <person name="Araki T."/>
            <person name="Arteaga-Vazquez M.A."/>
            <person name="Balasubrmanian S."/>
            <person name="Barry K."/>
            <person name="Bauer D."/>
            <person name="Boehm C.R."/>
            <person name="Briginshaw L."/>
            <person name="Caballero-Perez J."/>
            <person name="Catarino B."/>
            <person name="Chen F."/>
            <person name="Chiyoda S."/>
            <person name="Chovatia M."/>
            <person name="Davies K.M."/>
            <person name="Delmans M."/>
            <person name="Demura T."/>
            <person name="Dierschke T."/>
            <person name="Dolan L."/>
            <person name="Dorantes-Acosta A.E."/>
            <person name="Eklund D.M."/>
            <person name="Florent S.N."/>
            <person name="Flores-Sandoval E."/>
            <person name="Fujiyama A."/>
            <person name="Fukuzawa H."/>
            <person name="Galik B."/>
            <person name="Grimanelli D."/>
            <person name="Grimwood J."/>
            <person name="Grossniklaus U."/>
            <person name="Hamada T."/>
            <person name="Haseloff J."/>
            <person name="Hetherington A.J."/>
            <person name="Higo A."/>
            <person name="Hirakawa Y."/>
            <person name="Hundley H.N."/>
            <person name="Ikeda Y."/>
            <person name="Inoue K."/>
            <person name="Inoue S.I."/>
            <person name="Ishida S."/>
            <person name="Jia Q."/>
            <person name="Kakita M."/>
            <person name="Kanazawa T."/>
            <person name="Kawai Y."/>
            <person name="Kawashima T."/>
            <person name="Kennedy M."/>
            <person name="Kinose K."/>
            <person name="Kinoshita T."/>
            <person name="Kohara Y."/>
            <person name="Koide E."/>
            <person name="Komatsu K."/>
            <person name="Kopischke S."/>
            <person name="Kubo M."/>
            <person name="Kyozuka J."/>
            <person name="Lagercrantz U."/>
            <person name="Lin S.S."/>
            <person name="Lindquist E."/>
            <person name="Lipzen A.M."/>
            <person name="Lu C.W."/>
            <person name="De Luna E."/>
            <person name="Martienssen R.A."/>
            <person name="Minamino N."/>
            <person name="Mizutani M."/>
            <person name="Mizutani M."/>
            <person name="Mochizuki N."/>
            <person name="Monte I."/>
            <person name="Mosher R."/>
            <person name="Nagasaki H."/>
            <person name="Nakagami H."/>
            <person name="Naramoto S."/>
            <person name="Nishitani K."/>
            <person name="Ohtani M."/>
            <person name="Okamoto T."/>
            <person name="Okumura M."/>
            <person name="Phillips J."/>
            <person name="Pollak B."/>
            <person name="Reinders A."/>
            <person name="Rovekamp M."/>
            <person name="Sano R."/>
            <person name="Sawa S."/>
            <person name="Schmid M.W."/>
            <person name="Shirakawa M."/>
            <person name="Solano R."/>
            <person name="Spunde A."/>
            <person name="Suetsugu N."/>
            <person name="Sugano S."/>
            <person name="Sugiyama A."/>
            <person name="Sun R."/>
            <person name="Suzuki Y."/>
            <person name="Takenaka M."/>
            <person name="Takezawa D."/>
            <person name="Tomogane H."/>
            <person name="Tsuzuki M."/>
            <person name="Ueda T."/>
            <person name="Umeda M."/>
            <person name="Ward J.M."/>
            <person name="Watanabe Y."/>
            <person name="Yazaki K."/>
            <person name="Yokoyama R."/>
            <person name="Yoshitake Y."/>
            <person name="Yotsui I."/>
            <person name="Zachgo S."/>
            <person name="Schmutz J."/>
        </authorList>
    </citation>
    <scope>NUCLEOTIDE SEQUENCE [LARGE SCALE GENOMIC DNA]</scope>
    <source>
        <strain evidence="3">Tak-1</strain>
    </source>
</reference>
<keyword evidence="3" id="KW-1185">Reference proteome</keyword>
<dbReference type="Gramene" id="Mp3g04980.1">
    <property type="protein sequence ID" value="Mp3g04980.1.cds"/>
    <property type="gene ID" value="Mp3g04980"/>
</dbReference>
<dbReference type="EMBL" id="KZ772694">
    <property type="protein sequence ID" value="PTQ43924.1"/>
    <property type="molecule type" value="Genomic_DNA"/>
</dbReference>
<gene>
    <name evidence="2" type="ORF">MARPO_0022s0031</name>
</gene>
<feature type="compositionally biased region" description="Basic residues" evidence="1">
    <location>
        <begin position="98"/>
        <end position="109"/>
    </location>
</feature>
<name>A0A2R6XCT1_MARPO</name>
<accession>A0A2R6XCT1</accession>
<dbReference type="AlphaFoldDB" id="A0A2R6XCT1"/>
<organism evidence="2 3">
    <name type="scientific">Marchantia polymorpha</name>
    <name type="common">Common liverwort</name>
    <name type="synonym">Marchantia aquatica</name>
    <dbReference type="NCBI Taxonomy" id="3197"/>
    <lineage>
        <taxon>Eukaryota</taxon>
        <taxon>Viridiplantae</taxon>
        <taxon>Streptophyta</taxon>
        <taxon>Embryophyta</taxon>
        <taxon>Marchantiophyta</taxon>
        <taxon>Marchantiopsida</taxon>
        <taxon>Marchantiidae</taxon>
        <taxon>Marchantiales</taxon>
        <taxon>Marchantiaceae</taxon>
        <taxon>Marchantia</taxon>
    </lineage>
</organism>